<proteinExistence type="predicted"/>
<dbReference type="EMBL" id="JACSRA010000011">
    <property type="protein sequence ID" value="MBD7911400.1"/>
    <property type="molecule type" value="Genomic_DNA"/>
</dbReference>
<sequence length="225" mass="25515">MKKILKKFILIIMISWTFCYSVSCTSLNEGANLNDKEIQVSGNTSPEQLLVNEKNVLSKDYEPSNLTIPNIEFADGVSPEEKHIAGVIAKPLEELVRKAKDEGIILLGNSGYRSYKSQEKTLNNRVKEEGKKLAAAYVAKPGSSEHQTGLCIDMTNKDKYFVSGTKEAKWLAKNCYKFGFIIRYPAGKKNITGIEYEPWHIRYVGKTAAKYIYDKRITLEEYLKK</sequence>
<name>A0ABR8PT96_9CLOT</name>
<evidence type="ECO:0000313" key="4">
    <source>
        <dbReference type="Proteomes" id="UP000627781"/>
    </source>
</evidence>
<organism evidence="3 4">
    <name type="scientific">Clostridium cibarium</name>
    <dbReference type="NCBI Taxonomy" id="2762247"/>
    <lineage>
        <taxon>Bacteria</taxon>
        <taxon>Bacillati</taxon>
        <taxon>Bacillota</taxon>
        <taxon>Clostridia</taxon>
        <taxon>Eubacteriales</taxon>
        <taxon>Clostridiaceae</taxon>
        <taxon>Clostridium</taxon>
    </lineage>
</organism>
<dbReference type="InterPro" id="IPR052179">
    <property type="entry name" value="DD-CPase-like"/>
</dbReference>
<evidence type="ECO:0000256" key="1">
    <source>
        <dbReference type="SAM" id="SignalP"/>
    </source>
</evidence>
<keyword evidence="4" id="KW-1185">Reference proteome</keyword>
<dbReference type="InterPro" id="IPR009045">
    <property type="entry name" value="Zn_M74/Hedgehog-like"/>
</dbReference>
<dbReference type="PANTHER" id="PTHR34385">
    <property type="entry name" value="D-ALANYL-D-ALANINE CARBOXYPEPTIDASE"/>
    <property type="match status" value="1"/>
</dbReference>
<dbReference type="RefSeq" id="WP_143317847.1">
    <property type="nucleotide sequence ID" value="NZ_JACSRA010000011.1"/>
</dbReference>
<feature type="chain" id="PRO_5045243296" evidence="1">
    <location>
        <begin position="22"/>
        <end position="225"/>
    </location>
</feature>
<dbReference type="InterPro" id="IPR058193">
    <property type="entry name" value="VanY/YodJ_core_dom"/>
</dbReference>
<evidence type="ECO:0000313" key="3">
    <source>
        <dbReference type="EMBL" id="MBD7911400.1"/>
    </source>
</evidence>
<evidence type="ECO:0000259" key="2">
    <source>
        <dbReference type="Pfam" id="PF02557"/>
    </source>
</evidence>
<gene>
    <name evidence="3" type="ORF">H9661_08535</name>
</gene>
<feature type="signal peptide" evidence="1">
    <location>
        <begin position="1"/>
        <end position="21"/>
    </location>
</feature>
<dbReference type="InterPro" id="IPR003709">
    <property type="entry name" value="VanY-like_core_dom"/>
</dbReference>
<protein>
    <submittedName>
        <fullName evidence="3">M15 family metallopeptidase</fullName>
    </submittedName>
</protein>
<accession>A0ABR8PT96</accession>
<dbReference type="CDD" id="cd14852">
    <property type="entry name" value="LD-carboxypeptidase"/>
    <property type="match status" value="1"/>
</dbReference>
<comment type="caution">
    <text evidence="3">The sequence shown here is derived from an EMBL/GenBank/DDBJ whole genome shotgun (WGS) entry which is preliminary data.</text>
</comment>
<dbReference type="PANTHER" id="PTHR34385:SF1">
    <property type="entry name" value="PEPTIDOGLYCAN L-ALANYL-D-GLUTAMATE ENDOPEPTIDASE CWLK"/>
    <property type="match status" value="1"/>
</dbReference>
<dbReference type="Pfam" id="PF02557">
    <property type="entry name" value="VanY"/>
    <property type="match status" value="1"/>
</dbReference>
<dbReference type="SUPFAM" id="SSF55166">
    <property type="entry name" value="Hedgehog/DD-peptidase"/>
    <property type="match status" value="1"/>
</dbReference>
<dbReference type="Gene3D" id="3.30.1380.10">
    <property type="match status" value="1"/>
</dbReference>
<reference evidence="3 4" key="1">
    <citation type="submission" date="2020-08" db="EMBL/GenBank/DDBJ databases">
        <title>A Genomic Blueprint of the Chicken Gut Microbiome.</title>
        <authorList>
            <person name="Gilroy R."/>
            <person name="Ravi A."/>
            <person name="Getino M."/>
            <person name="Pursley I."/>
            <person name="Horton D.L."/>
            <person name="Alikhan N.-F."/>
            <person name="Baker D."/>
            <person name="Gharbi K."/>
            <person name="Hall N."/>
            <person name="Watson M."/>
            <person name="Adriaenssens E.M."/>
            <person name="Foster-Nyarko E."/>
            <person name="Jarju S."/>
            <person name="Secka A."/>
            <person name="Antonio M."/>
            <person name="Oren A."/>
            <person name="Chaudhuri R."/>
            <person name="La Ragione R.M."/>
            <person name="Hildebrand F."/>
            <person name="Pallen M.J."/>
        </authorList>
    </citation>
    <scope>NUCLEOTIDE SEQUENCE [LARGE SCALE GENOMIC DNA]</scope>
    <source>
        <strain evidence="3 4">Sa3CVN1</strain>
    </source>
</reference>
<keyword evidence="1" id="KW-0732">Signal</keyword>
<feature type="domain" description="D-alanyl-D-alanine carboxypeptidase-like core" evidence="2">
    <location>
        <begin position="87"/>
        <end position="206"/>
    </location>
</feature>
<dbReference type="Proteomes" id="UP000627781">
    <property type="component" value="Unassembled WGS sequence"/>
</dbReference>